<accession>A0ABT8VX77</accession>
<evidence type="ECO:0000313" key="3">
    <source>
        <dbReference type="Proteomes" id="UP001168640"/>
    </source>
</evidence>
<dbReference type="InterPro" id="IPR011250">
    <property type="entry name" value="OMP/PagP_B-barrel"/>
</dbReference>
<dbReference type="EMBL" id="JAUMIS010000001">
    <property type="protein sequence ID" value="MDO3720602.1"/>
    <property type="molecule type" value="Genomic_DNA"/>
</dbReference>
<comment type="caution">
    <text evidence="2">The sequence shown here is derived from an EMBL/GenBank/DDBJ whole genome shotgun (WGS) entry which is preliminary data.</text>
</comment>
<keyword evidence="3" id="KW-1185">Reference proteome</keyword>
<protein>
    <submittedName>
        <fullName evidence="2">Outer membrane beta-barrel protein</fullName>
    </submittedName>
</protein>
<keyword evidence="1" id="KW-0732">Signal</keyword>
<organism evidence="2 3">
    <name type="scientific">Marinobacter suaedae</name>
    <dbReference type="NCBI Taxonomy" id="3057675"/>
    <lineage>
        <taxon>Bacteria</taxon>
        <taxon>Pseudomonadati</taxon>
        <taxon>Pseudomonadota</taxon>
        <taxon>Gammaproteobacteria</taxon>
        <taxon>Pseudomonadales</taxon>
        <taxon>Marinobacteraceae</taxon>
        <taxon>Marinobacter</taxon>
    </lineage>
</organism>
<sequence length="276" mass="31126">MKPLRFVNLTVLPPIFGALMMSSHAMAEDVESEAFPDKVMLQVGAFSVFDSATSLTANGVKTGLGTTIDFERDLDGDTRITTPFFDAYYRFNDRHRIELGAFQLDRKGSQTITREIKFLDRTFSATAQVNSRIKNNFYKIAYAYSFYHLDKVELAISAGFNVLDYEAELKGSGNRVAETASTTAPMPIFGFRMDYAVTPRLTTRVRMDSFYFDFQDEIRGSLLELQIGAEYRMLDNFSIGGSLSRLAIDVDVNDDDLNGTVKDLYRGARLYGAFFF</sequence>
<feature type="chain" id="PRO_5046431106" evidence="1">
    <location>
        <begin position="28"/>
        <end position="276"/>
    </location>
</feature>
<dbReference type="Proteomes" id="UP001168640">
    <property type="component" value="Unassembled WGS sequence"/>
</dbReference>
<dbReference type="Gene3D" id="2.40.160.20">
    <property type="match status" value="1"/>
</dbReference>
<name>A0ABT8VX77_9GAMM</name>
<evidence type="ECO:0000256" key="1">
    <source>
        <dbReference type="SAM" id="SignalP"/>
    </source>
</evidence>
<proteinExistence type="predicted"/>
<evidence type="ECO:0000313" key="2">
    <source>
        <dbReference type="EMBL" id="MDO3720602.1"/>
    </source>
</evidence>
<feature type="signal peptide" evidence="1">
    <location>
        <begin position="1"/>
        <end position="27"/>
    </location>
</feature>
<dbReference type="RefSeq" id="WP_302908759.1">
    <property type="nucleotide sequence ID" value="NZ_JAUMIS010000001.1"/>
</dbReference>
<dbReference type="SUPFAM" id="SSF56925">
    <property type="entry name" value="OMPA-like"/>
    <property type="match status" value="1"/>
</dbReference>
<reference evidence="2" key="1">
    <citation type="submission" date="2023-07" db="EMBL/GenBank/DDBJ databases">
        <title>Marinobacter sp. chi1 genome sequencing and assembly.</title>
        <authorList>
            <person name="Park S."/>
        </authorList>
    </citation>
    <scope>NUCLEOTIDE SEQUENCE</scope>
    <source>
        <strain evidence="2">Chi1</strain>
    </source>
</reference>
<gene>
    <name evidence="2" type="ORF">QVZ43_02640</name>
</gene>